<gene>
    <name evidence="1" type="ORF">R1sor_000878</name>
</gene>
<dbReference type="Proteomes" id="UP001633002">
    <property type="component" value="Unassembled WGS sequence"/>
</dbReference>
<evidence type="ECO:0000313" key="1">
    <source>
        <dbReference type="EMBL" id="KAL3682856.1"/>
    </source>
</evidence>
<evidence type="ECO:0000313" key="2">
    <source>
        <dbReference type="Proteomes" id="UP001633002"/>
    </source>
</evidence>
<name>A0ABD3GYL2_9MARC</name>
<protein>
    <submittedName>
        <fullName evidence="1">Uncharacterized protein</fullName>
    </submittedName>
</protein>
<keyword evidence="2" id="KW-1185">Reference proteome</keyword>
<sequence length="117" mass="13223">MTHPPRPRYCSDSKNYHNARPGCPHTIRLPEELLDTYVALKQALGPMTSHADVIRFSFEAADVAIAYVVQAAEPVVCSDSQNVPEPAETGECSMEVMRIRKPNRRVNPREAKRRKCF</sequence>
<accession>A0ABD3GYL2</accession>
<reference evidence="1 2" key="1">
    <citation type="submission" date="2024-09" db="EMBL/GenBank/DDBJ databases">
        <title>Chromosome-scale assembly of Riccia sorocarpa.</title>
        <authorList>
            <person name="Paukszto L."/>
        </authorList>
    </citation>
    <scope>NUCLEOTIDE SEQUENCE [LARGE SCALE GENOMIC DNA]</scope>
    <source>
        <strain evidence="1">LP-2024</strain>
        <tissue evidence="1">Aerial parts of the thallus</tissue>
    </source>
</reference>
<dbReference type="AlphaFoldDB" id="A0ABD3GYL2"/>
<proteinExistence type="predicted"/>
<organism evidence="1 2">
    <name type="scientific">Riccia sorocarpa</name>
    <dbReference type="NCBI Taxonomy" id="122646"/>
    <lineage>
        <taxon>Eukaryota</taxon>
        <taxon>Viridiplantae</taxon>
        <taxon>Streptophyta</taxon>
        <taxon>Embryophyta</taxon>
        <taxon>Marchantiophyta</taxon>
        <taxon>Marchantiopsida</taxon>
        <taxon>Marchantiidae</taxon>
        <taxon>Marchantiales</taxon>
        <taxon>Ricciaceae</taxon>
        <taxon>Riccia</taxon>
    </lineage>
</organism>
<dbReference type="EMBL" id="JBJQOH010000006">
    <property type="protein sequence ID" value="KAL3682856.1"/>
    <property type="molecule type" value="Genomic_DNA"/>
</dbReference>
<comment type="caution">
    <text evidence="1">The sequence shown here is derived from an EMBL/GenBank/DDBJ whole genome shotgun (WGS) entry which is preliminary data.</text>
</comment>